<dbReference type="AlphaFoldDB" id="A0A3N4KZW4"/>
<reference evidence="2 3" key="1">
    <citation type="journal article" date="2018" name="Nat. Ecol. Evol.">
        <title>Pezizomycetes genomes reveal the molecular basis of ectomycorrhizal truffle lifestyle.</title>
        <authorList>
            <person name="Murat C."/>
            <person name="Payen T."/>
            <person name="Noel B."/>
            <person name="Kuo A."/>
            <person name="Morin E."/>
            <person name="Chen J."/>
            <person name="Kohler A."/>
            <person name="Krizsan K."/>
            <person name="Balestrini R."/>
            <person name="Da Silva C."/>
            <person name="Montanini B."/>
            <person name="Hainaut M."/>
            <person name="Levati E."/>
            <person name="Barry K.W."/>
            <person name="Belfiori B."/>
            <person name="Cichocki N."/>
            <person name="Clum A."/>
            <person name="Dockter R.B."/>
            <person name="Fauchery L."/>
            <person name="Guy J."/>
            <person name="Iotti M."/>
            <person name="Le Tacon F."/>
            <person name="Lindquist E.A."/>
            <person name="Lipzen A."/>
            <person name="Malagnac F."/>
            <person name="Mello A."/>
            <person name="Molinier V."/>
            <person name="Miyauchi S."/>
            <person name="Poulain J."/>
            <person name="Riccioni C."/>
            <person name="Rubini A."/>
            <person name="Sitrit Y."/>
            <person name="Splivallo R."/>
            <person name="Traeger S."/>
            <person name="Wang M."/>
            <person name="Zifcakova L."/>
            <person name="Wipf D."/>
            <person name="Zambonelli A."/>
            <person name="Paolocci F."/>
            <person name="Nowrousian M."/>
            <person name="Ottonello S."/>
            <person name="Baldrian P."/>
            <person name="Spatafora J.W."/>
            <person name="Henrissat B."/>
            <person name="Nagy L.G."/>
            <person name="Aury J.M."/>
            <person name="Wincker P."/>
            <person name="Grigoriev I.V."/>
            <person name="Bonfante P."/>
            <person name="Martin F.M."/>
        </authorList>
    </citation>
    <scope>NUCLEOTIDE SEQUENCE [LARGE SCALE GENOMIC DNA]</scope>
    <source>
        <strain evidence="2 3">CCBAS932</strain>
    </source>
</reference>
<protein>
    <submittedName>
        <fullName evidence="2">Uncharacterized protein</fullName>
    </submittedName>
</protein>
<feature type="compositionally biased region" description="Basic and acidic residues" evidence="1">
    <location>
        <begin position="231"/>
        <end position="243"/>
    </location>
</feature>
<feature type="compositionally biased region" description="Basic and acidic residues" evidence="1">
    <location>
        <begin position="13"/>
        <end position="50"/>
    </location>
</feature>
<feature type="compositionally biased region" description="Polar residues" evidence="1">
    <location>
        <begin position="83"/>
        <end position="96"/>
    </location>
</feature>
<dbReference type="InParanoid" id="A0A3N4KZW4"/>
<organism evidence="2 3">
    <name type="scientific">Morchella conica CCBAS932</name>
    <dbReference type="NCBI Taxonomy" id="1392247"/>
    <lineage>
        <taxon>Eukaryota</taxon>
        <taxon>Fungi</taxon>
        <taxon>Dikarya</taxon>
        <taxon>Ascomycota</taxon>
        <taxon>Pezizomycotina</taxon>
        <taxon>Pezizomycetes</taxon>
        <taxon>Pezizales</taxon>
        <taxon>Morchellaceae</taxon>
        <taxon>Morchella</taxon>
    </lineage>
</organism>
<feature type="compositionally biased region" description="Basic and acidic residues" evidence="1">
    <location>
        <begin position="194"/>
        <end position="204"/>
    </location>
</feature>
<feature type="compositionally biased region" description="Polar residues" evidence="1">
    <location>
        <begin position="60"/>
        <end position="72"/>
    </location>
</feature>
<feature type="region of interest" description="Disordered" evidence="1">
    <location>
        <begin position="168"/>
        <end position="243"/>
    </location>
</feature>
<feature type="region of interest" description="Disordered" evidence="1">
    <location>
        <begin position="1"/>
        <end position="119"/>
    </location>
</feature>
<sequence>MIVGTVRHLSSIGREDPGRLTEVERREGAQRSPHDRGTAEKSQRAAEKTTQKKQGIRFISTPSGRARTTNVIYQAEAPEESSIRPSNIRTASTSKCTGPAGARQRISSNKPACPLPPNTDDKIIEVWVNRATRIRIGVHGPAGAVNTEGRAARFCYLHRECVVAPAATQDNVGDGGSPQGFRPSEGEGSGPEVARPERKKKAEAEALCDQESIIGEEEGGGGGGGGGGKEGATREEEAILRRA</sequence>
<evidence type="ECO:0000313" key="3">
    <source>
        <dbReference type="Proteomes" id="UP000277580"/>
    </source>
</evidence>
<accession>A0A3N4KZW4</accession>
<keyword evidence="3" id="KW-1185">Reference proteome</keyword>
<dbReference type="EMBL" id="ML119115">
    <property type="protein sequence ID" value="RPB15028.1"/>
    <property type="molecule type" value="Genomic_DNA"/>
</dbReference>
<dbReference type="OrthoDB" id="10556132at2759"/>
<gene>
    <name evidence="2" type="ORF">P167DRAFT_582523</name>
</gene>
<proteinExistence type="predicted"/>
<dbReference type="Proteomes" id="UP000277580">
    <property type="component" value="Unassembled WGS sequence"/>
</dbReference>
<evidence type="ECO:0000313" key="2">
    <source>
        <dbReference type="EMBL" id="RPB15028.1"/>
    </source>
</evidence>
<evidence type="ECO:0000256" key="1">
    <source>
        <dbReference type="SAM" id="MobiDB-lite"/>
    </source>
</evidence>
<feature type="compositionally biased region" description="Gly residues" evidence="1">
    <location>
        <begin position="220"/>
        <end position="230"/>
    </location>
</feature>
<name>A0A3N4KZW4_9PEZI</name>